<organism evidence="1 2">
    <name type="scientific">Exilibacterium tricleocarpae</name>
    <dbReference type="NCBI Taxonomy" id="2591008"/>
    <lineage>
        <taxon>Bacteria</taxon>
        <taxon>Pseudomonadati</taxon>
        <taxon>Pseudomonadota</taxon>
        <taxon>Gammaproteobacteria</taxon>
        <taxon>Cellvibrionales</taxon>
        <taxon>Cellvibrionaceae</taxon>
        <taxon>Exilibacterium</taxon>
    </lineage>
</organism>
<reference evidence="1 2" key="1">
    <citation type="submission" date="2019-06" db="EMBL/GenBank/DDBJ databases">
        <title>Whole genome sequence for Cellvibrionaceae sp. R142.</title>
        <authorList>
            <person name="Wang G."/>
        </authorList>
    </citation>
    <scope>NUCLEOTIDE SEQUENCE [LARGE SCALE GENOMIC DNA]</scope>
    <source>
        <strain evidence="1 2">R142</strain>
    </source>
</reference>
<comment type="caution">
    <text evidence="1">The sequence shown here is derived from an EMBL/GenBank/DDBJ whole genome shotgun (WGS) entry which is preliminary data.</text>
</comment>
<dbReference type="EMBL" id="VHSG01000016">
    <property type="protein sequence ID" value="TQV74490.1"/>
    <property type="molecule type" value="Genomic_DNA"/>
</dbReference>
<proteinExistence type="predicted"/>
<dbReference type="AlphaFoldDB" id="A0A545TB96"/>
<sequence>MTNIETIGSVGRDMIVGDHVTVNYAGGPRPELDGETVRALRSLIDRTHPSSALCKAVQQRLGRANQRPLVCVIPGFDIDRHEYFLRRYHDALVPDEMTVALNQEKIVRTSSHRFEKLAWQPDFYQLDDLIYHAHKAICSLPIAKVGTPADTGWFKRLFPVGKNRGNAAAPATYDIINQFYKLGTPYSFRYRVTESCWSGTSRQILSDWIDYWHRAPAIESDYFLSAIICLVYPDDASHPTTKAMRSFVDQLRRDNAYRDTLVVLDDLSEIFWDDADAWIYNHVQDKVPNMDTEDLRRNIQTIFDEQPGGKRLGAICEALKAALNRAYYT</sequence>
<evidence type="ECO:0000313" key="1">
    <source>
        <dbReference type="EMBL" id="TQV74490.1"/>
    </source>
</evidence>
<dbReference type="Proteomes" id="UP000319732">
    <property type="component" value="Unassembled WGS sequence"/>
</dbReference>
<protein>
    <submittedName>
        <fullName evidence="1">Uncharacterized protein</fullName>
    </submittedName>
</protein>
<name>A0A545TB96_9GAMM</name>
<keyword evidence="2" id="KW-1185">Reference proteome</keyword>
<gene>
    <name evidence="1" type="ORF">FKG94_15850</name>
</gene>
<evidence type="ECO:0000313" key="2">
    <source>
        <dbReference type="Proteomes" id="UP000319732"/>
    </source>
</evidence>
<accession>A0A545TB96</accession>